<evidence type="ECO:0000313" key="1">
    <source>
        <dbReference type="EMBL" id="KAG0422620.1"/>
    </source>
</evidence>
<comment type="caution">
    <text evidence="1">The sequence shown here is derived from an EMBL/GenBank/DDBJ whole genome shotgun (WGS) entry which is preliminary data.</text>
</comment>
<organism evidence="1 2">
    <name type="scientific">Ixodes persulcatus</name>
    <name type="common">Taiga tick</name>
    <dbReference type="NCBI Taxonomy" id="34615"/>
    <lineage>
        <taxon>Eukaryota</taxon>
        <taxon>Metazoa</taxon>
        <taxon>Ecdysozoa</taxon>
        <taxon>Arthropoda</taxon>
        <taxon>Chelicerata</taxon>
        <taxon>Arachnida</taxon>
        <taxon>Acari</taxon>
        <taxon>Parasitiformes</taxon>
        <taxon>Ixodida</taxon>
        <taxon>Ixodoidea</taxon>
        <taxon>Ixodidae</taxon>
        <taxon>Ixodinae</taxon>
        <taxon>Ixodes</taxon>
    </lineage>
</organism>
<reference evidence="1 2" key="1">
    <citation type="journal article" date="2020" name="Cell">
        <title>Large-Scale Comparative Analyses of Tick Genomes Elucidate Their Genetic Diversity and Vector Capacities.</title>
        <authorList>
            <consortium name="Tick Genome and Microbiome Consortium (TIGMIC)"/>
            <person name="Jia N."/>
            <person name="Wang J."/>
            <person name="Shi W."/>
            <person name="Du L."/>
            <person name="Sun Y."/>
            <person name="Zhan W."/>
            <person name="Jiang J.F."/>
            <person name="Wang Q."/>
            <person name="Zhang B."/>
            <person name="Ji P."/>
            <person name="Bell-Sakyi L."/>
            <person name="Cui X.M."/>
            <person name="Yuan T.T."/>
            <person name="Jiang B.G."/>
            <person name="Yang W.F."/>
            <person name="Lam T.T."/>
            <person name="Chang Q.C."/>
            <person name="Ding S.J."/>
            <person name="Wang X.J."/>
            <person name="Zhu J.G."/>
            <person name="Ruan X.D."/>
            <person name="Zhao L."/>
            <person name="Wei J.T."/>
            <person name="Ye R.Z."/>
            <person name="Que T.C."/>
            <person name="Du C.H."/>
            <person name="Zhou Y.H."/>
            <person name="Cheng J.X."/>
            <person name="Dai P.F."/>
            <person name="Guo W.B."/>
            <person name="Han X.H."/>
            <person name="Huang E.J."/>
            <person name="Li L.F."/>
            <person name="Wei W."/>
            <person name="Gao Y.C."/>
            <person name="Liu J.Z."/>
            <person name="Shao H.Z."/>
            <person name="Wang X."/>
            <person name="Wang C.C."/>
            <person name="Yang T.C."/>
            <person name="Huo Q.B."/>
            <person name="Li W."/>
            <person name="Chen H.Y."/>
            <person name="Chen S.E."/>
            <person name="Zhou L.G."/>
            <person name="Ni X.B."/>
            <person name="Tian J.H."/>
            <person name="Sheng Y."/>
            <person name="Liu T."/>
            <person name="Pan Y.S."/>
            <person name="Xia L.Y."/>
            <person name="Li J."/>
            <person name="Zhao F."/>
            <person name="Cao W.C."/>
        </authorList>
    </citation>
    <scope>NUCLEOTIDE SEQUENCE [LARGE SCALE GENOMIC DNA]</scope>
    <source>
        <strain evidence="1">Iper-2018</strain>
    </source>
</reference>
<protein>
    <submittedName>
        <fullName evidence="1">Uncharacterized protein</fullName>
    </submittedName>
</protein>
<dbReference type="Proteomes" id="UP000805193">
    <property type="component" value="Unassembled WGS sequence"/>
</dbReference>
<keyword evidence="2" id="KW-1185">Reference proteome</keyword>
<gene>
    <name evidence="1" type="ORF">HPB47_001579</name>
</gene>
<evidence type="ECO:0000313" key="2">
    <source>
        <dbReference type="Proteomes" id="UP000805193"/>
    </source>
</evidence>
<dbReference type="EMBL" id="JABSTQ010010202">
    <property type="protein sequence ID" value="KAG0422620.1"/>
    <property type="molecule type" value="Genomic_DNA"/>
</dbReference>
<accession>A0AC60PPY3</accession>
<name>A0AC60PPY3_IXOPE</name>
<proteinExistence type="predicted"/>
<sequence length="92" mass="10297">MLKVLVLDAAGKPAGGILTGTLTAFGSYDQCVAIEAKDSPDQTPKFTGRYCTVELRPPIPHKPKYYTLHDRVELFKNTTENKAGIRKFSPWW</sequence>